<feature type="transmembrane region" description="Helical" evidence="6">
    <location>
        <begin position="132"/>
        <end position="153"/>
    </location>
</feature>
<keyword evidence="4 6" id="KW-1133">Transmembrane helix</keyword>
<dbReference type="PANTHER" id="PTHR43496:SF1">
    <property type="entry name" value="POLYGALACTURONAN_RHAMNOGALACTURONAN TRANSPORT SYSTEM PERMEASE PROTEIN YTEP"/>
    <property type="match status" value="1"/>
</dbReference>
<evidence type="ECO:0000256" key="4">
    <source>
        <dbReference type="ARBA" id="ARBA00022989"/>
    </source>
</evidence>
<feature type="transmembrane region" description="Helical" evidence="6">
    <location>
        <begin position="286"/>
        <end position="310"/>
    </location>
</feature>
<feature type="transmembrane region" description="Helical" evidence="6">
    <location>
        <begin position="103"/>
        <end position="120"/>
    </location>
</feature>
<evidence type="ECO:0000259" key="7">
    <source>
        <dbReference type="PROSITE" id="PS50928"/>
    </source>
</evidence>
<comment type="similarity">
    <text evidence="6">Belongs to the binding-protein-dependent transport system permease family.</text>
</comment>
<evidence type="ECO:0000256" key="6">
    <source>
        <dbReference type="RuleBase" id="RU363032"/>
    </source>
</evidence>
<dbReference type="RefSeq" id="WP_310225076.1">
    <property type="nucleotide sequence ID" value="NZ_JAVDSB010000001.1"/>
</dbReference>
<keyword evidence="2 6" id="KW-0813">Transport</keyword>
<feature type="transmembrane region" description="Helical" evidence="6">
    <location>
        <begin position="227"/>
        <end position="250"/>
    </location>
</feature>
<dbReference type="Pfam" id="PF00528">
    <property type="entry name" value="BPD_transp_1"/>
    <property type="match status" value="1"/>
</dbReference>
<feature type="transmembrane region" description="Helical" evidence="6">
    <location>
        <begin position="189"/>
        <end position="207"/>
    </location>
</feature>
<evidence type="ECO:0000313" key="8">
    <source>
        <dbReference type="EMBL" id="MDR6550433.1"/>
    </source>
</evidence>
<evidence type="ECO:0000313" key="9">
    <source>
        <dbReference type="Proteomes" id="UP001267290"/>
    </source>
</evidence>
<name>A0ABU1NSM2_9BACL</name>
<reference evidence="8 9" key="1">
    <citation type="submission" date="2023-07" db="EMBL/GenBank/DDBJ databases">
        <title>Sorghum-associated microbial communities from plants grown in Nebraska, USA.</title>
        <authorList>
            <person name="Schachtman D."/>
        </authorList>
    </citation>
    <scope>NUCLEOTIDE SEQUENCE [LARGE SCALE GENOMIC DNA]</scope>
    <source>
        <strain evidence="8 9">CC258</strain>
    </source>
</reference>
<comment type="subcellular location">
    <subcellularLocation>
        <location evidence="6">Cell membrane</location>
        <topology evidence="6">Multi-pass membrane protein</topology>
    </subcellularLocation>
    <subcellularLocation>
        <location evidence="1">Membrane</location>
        <topology evidence="1">Multi-pass membrane protein</topology>
    </subcellularLocation>
</comment>
<keyword evidence="9" id="KW-1185">Reference proteome</keyword>
<accession>A0ABU1NSM2</accession>
<evidence type="ECO:0000256" key="1">
    <source>
        <dbReference type="ARBA" id="ARBA00004141"/>
    </source>
</evidence>
<keyword evidence="3 6" id="KW-0812">Transmembrane</keyword>
<comment type="caution">
    <text evidence="8">The sequence shown here is derived from an EMBL/GenBank/DDBJ whole genome shotgun (WGS) entry which is preliminary data.</text>
</comment>
<dbReference type="Gene3D" id="1.10.3720.10">
    <property type="entry name" value="MetI-like"/>
    <property type="match status" value="1"/>
</dbReference>
<gene>
    <name evidence="8" type="ORF">J2736_001616</name>
</gene>
<dbReference type="EMBL" id="JAVDSB010000001">
    <property type="protein sequence ID" value="MDR6550433.1"/>
    <property type="molecule type" value="Genomic_DNA"/>
</dbReference>
<dbReference type="CDD" id="cd06261">
    <property type="entry name" value="TM_PBP2"/>
    <property type="match status" value="1"/>
</dbReference>
<dbReference type="PANTHER" id="PTHR43496">
    <property type="entry name" value="PROTEIN LPLB"/>
    <property type="match status" value="1"/>
</dbReference>
<dbReference type="Proteomes" id="UP001267290">
    <property type="component" value="Unassembled WGS sequence"/>
</dbReference>
<feature type="domain" description="ABC transmembrane type-1" evidence="7">
    <location>
        <begin position="92"/>
        <end position="307"/>
    </location>
</feature>
<evidence type="ECO:0000256" key="2">
    <source>
        <dbReference type="ARBA" id="ARBA00022448"/>
    </source>
</evidence>
<evidence type="ECO:0000256" key="5">
    <source>
        <dbReference type="ARBA" id="ARBA00023136"/>
    </source>
</evidence>
<proteinExistence type="inferred from homology"/>
<dbReference type="InterPro" id="IPR035906">
    <property type="entry name" value="MetI-like_sf"/>
</dbReference>
<feature type="transmembrane region" description="Helical" evidence="6">
    <location>
        <begin position="32"/>
        <end position="50"/>
    </location>
</feature>
<sequence>MQLESKSVTTLPNVDRTKFGYRLKRDLKVNRYLYLMVSPVVIYYLLFHYGPMYGIQIAFKNYSPGTGIWHSHWVGFKYFNEFFHSFYFSRLIRNTLILSSYELIFQFTSPIVLAFLLNELRSALFKRIVQTIAYLPYFISMVVVVGFIVDFLARDGLLTNMLNSLFGMEKVAYLSKPEWFRTIFVSSGVWQNIGWGTIIYLAAMANIDPSLYEAAKVDGASRLKMSYHITLPGIMPTVIILLILQIGSLMSVNTDKILLLYNTATYETADVIGTYVYRKGILEANFSYSAAIGLFNSVINFVLLVMANSLSKRLTETKLW</sequence>
<organism evidence="8 9">
    <name type="scientific">Paenibacillus qinlingensis</name>
    <dbReference type="NCBI Taxonomy" id="1837343"/>
    <lineage>
        <taxon>Bacteria</taxon>
        <taxon>Bacillati</taxon>
        <taxon>Bacillota</taxon>
        <taxon>Bacilli</taxon>
        <taxon>Bacillales</taxon>
        <taxon>Paenibacillaceae</taxon>
        <taxon>Paenibacillus</taxon>
    </lineage>
</organism>
<keyword evidence="5 6" id="KW-0472">Membrane</keyword>
<dbReference type="InterPro" id="IPR000515">
    <property type="entry name" value="MetI-like"/>
</dbReference>
<dbReference type="PROSITE" id="PS50928">
    <property type="entry name" value="ABC_TM1"/>
    <property type="match status" value="1"/>
</dbReference>
<dbReference type="SUPFAM" id="SSF161098">
    <property type="entry name" value="MetI-like"/>
    <property type="match status" value="1"/>
</dbReference>
<protein>
    <submittedName>
        <fullName evidence="8">Aldouronate transport system permease protein</fullName>
    </submittedName>
</protein>
<evidence type="ECO:0000256" key="3">
    <source>
        <dbReference type="ARBA" id="ARBA00022692"/>
    </source>
</evidence>